<dbReference type="AlphaFoldDB" id="A0A9P1N5J3"/>
<accession>A0A9P1N5J3</accession>
<dbReference type="Pfam" id="PF00005">
    <property type="entry name" value="ABC_tran"/>
    <property type="match status" value="1"/>
</dbReference>
<evidence type="ECO:0000256" key="4">
    <source>
        <dbReference type="ARBA" id="ARBA00022840"/>
    </source>
</evidence>
<dbReference type="CDD" id="cd03249">
    <property type="entry name" value="ABC_MTABC3_MDL1_MDL2"/>
    <property type="match status" value="1"/>
</dbReference>
<keyword evidence="3" id="KW-0547">Nucleotide-binding</keyword>
<evidence type="ECO:0000256" key="1">
    <source>
        <dbReference type="ARBA" id="ARBA00004141"/>
    </source>
</evidence>
<keyword evidence="2 7" id="KW-0812">Transmembrane</keyword>
<proteinExistence type="predicted"/>
<evidence type="ECO:0000256" key="3">
    <source>
        <dbReference type="ARBA" id="ARBA00022741"/>
    </source>
</evidence>
<dbReference type="InterPro" id="IPR027417">
    <property type="entry name" value="P-loop_NTPase"/>
</dbReference>
<feature type="domain" description="ABC transmembrane type-1" evidence="9">
    <location>
        <begin position="184"/>
        <end position="445"/>
    </location>
</feature>
<keyword evidence="5 7" id="KW-1133">Transmembrane helix</keyword>
<dbReference type="EMBL" id="CANHGI010000005">
    <property type="protein sequence ID" value="CAI5452020.1"/>
    <property type="molecule type" value="Genomic_DNA"/>
</dbReference>
<comment type="subcellular location">
    <subcellularLocation>
        <location evidence="1">Membrane</location>
        <topology evidence="1">Multi-pass membrane protein</topology>
    </subcellularLocation>
</comment>
<dbReference type="InterPro" id="IPR017871">
    <property type="entry name" value="ABC_transporter-like_CS"/>
</dbReference>
<evidence type="ECO:0000259" key="9">
    <source>
        <dbReference type="PROSITE" id="PS50929"/>
    </source>
</evidence>
<dbReference type="FunFam" id="1.20.1560.10:FF:000154">
    <property type="entry name" value="HAlF transporter (PGP related)"/>
    <property type="match status" value="1"/>
</dbReference>
<keyword evidence="11" id="KW-1185">Reference proteome</keyword>
<keyword evidence="6 7" id="KW-0472">Membrane</keyword>
<keyword evidence="4" id="KW-0067">ATP-binding</keyword>
<reference evidence="10" key="1">
    <citation type="submission" date="2022-11" db="EMBL/GenBank/DDBJ databases">
        <authorList>
            <person name="Kikuchi T."/>
        </authorList>
    </citation>
    <scope>NUCLEOTIDE SEQUENCE</scope>
    <source>
        <strain evidence="10">PS1010</strain>
    </source>
</reference>
<dbReference type="PANTHER" id="PTHR43394:SF1">
    <property type="entry name" value="ATP-BINDING CASSETTE SUB-FAMILY B MEMBER 10, MITOCHONDRIAL"/>
    <property type="match status" value="1"/>
</dbReference>
<dbReference type="OrthoDB" id="6500128at2759"/>
<dbReference type="GO" id="GO:0005524">
    <property type="term" value="F:ATP binding"/>
    <property type="evidence" value="ECO:0007669"/>
    <property type="project" value="UniProtKB-KW"/>
</dbReference>
<dbReference type="Proteomes" id="UP001152747">
    <property type="component" value="Unassembled WGS sequence"/>
</dbReference>
<dbReference type="PROSITE" id="PS50929">
    <property type="entry name" value="ABC_TM1F"/>
    <property type="match status" value="1"/>
</dbReference>
<dbReference type="GO" id="GO:0016020">
    <property type="term" value="C:membrane"/>
    <property type="evidence" value="ECO:0007669"/>
    <property type="project" value="UniProtKB-SubCell"/>
</dbReference>
<dbReference type="InterPro" id="IPR036640">
    <property type="entry name" value="ABC1_TM_sf"/>
</dbReference>
<dbReference type="PANTHER" id="PTHR43394">
    <property type="entry name" value="ATP-DEPENDENT PERMEASE MDL1, MITOCHONDRIAL"/>
    <property type="match status" value="1"/>
</dbReference>
<dbReference type="Gene3D" id="1.20.1560.10">
    <property type="entry name" value="ABC transporter type 1, transmembrane domain"/>
    <property type="match status" value="1"/>
</dbReference>
<organism evidence="10 11">
    <name type="scientific">Caenorhabditis angaria</name>
    <dbReference type="NCBI Taxonomy" id="860376"/>
    <lineage>
        <taxon>Eukaryota</taxon>
        <taxon>Metazoa</taxon>
        <taxon>Ecdysozoa</taxon>
        <taxon>Nematoda</taxon>
        <taxon>Chromadorea</taxon>
        <taxon>Rhabditida</taxon>
        <taxon>Rhabditina</taxon>
        <taxon>Rhabditomorpha</taxon>
        <taxon>Rhabditoidea</taxon>
        <taxon>Rhabditidae</taxon>
        <taxon>Peloderinae</taxon>
        <taxon>Caenorhabditis</taxon>
    </lineage>
</organism>
<dbReference type="PROSITE" id="PS00211">
    <property type="entry name" value="ABC_TRANSPORTER_1"/>
    <property type="match status" value="1"/>
</dbReference>
<dbReference type="GO" id="GO:0016887">
    <property type="term" value="F:ATP hydrolysis activity"/>
    <property type="evidence" value="ECO:0007669"/>
    <property type="project" value="InterPro"/>
</dbReference>
<evidence type="ECO:0000256" key="5">
    <source>
        <dbReference type="ARBA" id="ARBA00022989"/>
    </source>
</evidence>
<dbReference type="InterPro" id="IPR039421">
    <property type="entry name" value="Type_1_exporter"/>
</dbReference>
<feature type="transmembrane region" description="Helical" evidence="7">
    <location>
        <begin position="87"/>
        <end position="108"/>
    </location>
</feature>
<dbReference type="SUPFAM" id="SSF90123">
    <property type="entry name" value="ABC transporter transmembrane region"/>
    <property type="match status" value="1"/>
</dbReference>
<evidence type="ECO:0000259" key="8">
    <source>
        <dbReference type="PROSITE" id="PS50893"/>
    </source>
</evidence>
<dbReference type="Gene3D" id="3.40.50.300">
    <property type="entry name" value="P-loop containing nucleotide triphosphate hydrolases"/>
    <property type="match status" value="1"/>
</dbReference>
<feature type="domain" description="ABC transporter" evidence="8">
    <location>
        <begin position="478"/>
        <end position="714"/>
    </location>
</feature>
<dbReference type="PROSITE" id="PS50893">
    <property type="entry name" value="ABC_TRANSPORTER_2"/>
    <property type="match status" value="1"/>
</dbReference>
<dbReference type="GO" id="GO:0015421">
    <property type="term" value="F:ABC-type oligopeptide transporter activity"/>
    <property type="evidence" value="ECO:0007669"/>
    <property type="project" value="TreeGrafter"/>
</dbReference>
<gene>
    <name evidence="10" type="ORF">CAMP_LOCUS14657</name>
</gene>
<protein>
    <submittedName>
        <fullName evidence="10">Uncharacterized protein</fullName>
    </submittedName>
</protein>
<dbReference type="InterPro" id="IPR011527">
    <property type="entry name" value="ABC1_TM_dom"/>
</dbReference>
<evidence type="ECO:0000313" key="11">
    <source>
        <dbReference type="Proteomes" id="UP001152747"/>
    </source>
</evidence>
<dbReference type="FunFam" id="3.40.50.300:FF:000218">
    <property type="entry name" value="Multidrug ABC transporter ATP-binding protein"/>
    <property type="match status" value="1"/>
</dbReference>
<dbReference type="InterPro" id="IPR003439">
    <property type="entry name" value="ABC_transporter-like_ATP-bd"/>
</dbReference>
<dbReference type="SMART" id="SM00382">
    <property type="entry name" value="AAA"/>
    <property type="match status" value="1"/>
</dbReference>
<feature type="transmembrane region" description="Helical" evidence="7">
    <location>
        <begin position="48"/>
        <end position="75"/>
    </location>
</feature>
<dbReference type="InterPro" id="IPR003593">
    <property type="entry name" value="AAA+_ATPase"/>
</dbReference>
<evidence type="ECO:0000256" key="6">
    <source>
        <dbReference type="ARBA" id="ARBA00023136"/>
    </source>
</evidence>
<evidence type="ECO:0000256" key="2">
    <source>
        <dbReference type="ARBA" id="ARBA00022692"/>
    </source>
</evidence>
<comment type="caution">
    <text evidence="10">The sequence shown here is derived from an EMBL/GenBank/DDBJ whole genome shotgun (WGS) entry which is preliminary data.</text>
</comment>
<dbReference type="Pfam" id="PF00664">
    <property type="entry name" value="ABC_membrane"/>
    <property type="match status" value="1"/>
</dbReference>
<feature type="transmembrane region" description="Helical" evidence="7">
    <location>
        <begin position="120"/>
        <end position="143"/>
    </location>
</feature>
<sequence length="731" mass="83116">MRVVFHVLFIFLYSLFDIFLTFFGITLYSSKWSINFENIWKTLNIFNYSYWTSPLDFIILVCFRQIVLLITFIIVRYGKSEKLKKHILFVDIAAVLSYMISTIKILAFDETSGFLGDSPGAFINVGSSIVFSILLCGLVRISILSSQFNYRRLEEEDQTEENSINDSDEDEESRTNLIQPAINTQMLIDAITMQSFDLLKKSCLLLIAVDLSTIIVDTIKYIFQSYANTQTSIQVRLALFKAIIHQDISFFDENSTGQLMSRMDSDTNSISHSIPICLETLTMNIIHFVGILPIIVSYSWQLSLTAFITFPISFIVSQLYGKYSVDLYDEESDMNADTTDIVQNVLSAIRTVRSFATEKIEFQRYTKHINEWFKFDMKSSVLHSIFSLLWRLMYNMESVLVYLYGGYLTINGRMDSKNLLVYVAYHSKLTQSLDTFTEIYSEVLQIIGSSRKVIYLLNRKPILDYENGSETPEVLGTIVFDGVEFAYPTRKNVEVLKSLNLTIEKGKTVALVGPSGNGKTTIVSLIEQFYAPKSGQILLDGTNIQNIQHEYYHSKVALVAQEPTLFSGSIRDNILYGYENGSEEEMLKVAKMANVHEFVEKLEKGYDTKCGEKGIQMSGGQKQRIAIARALIRNPAILILDEATSALDSESESLVQDALNCCAKNRTVIIIAHRLSTVKNADKIAVIEKGQVTEIGTHFDLMKNINGMYYKLVSKQLEPKKEEQKNDDDIF</sequence>
<dbReference type="SUPFAM" id="SSF52540">
    <property type="entry name" value="P-loop containing nucleoside triphosphate hydrolases"/>
    <property type="match status" value="1"/>
</dbReference>
<evidence type="ECO:0000256" key="7">
    <source>
        <dbReference type="SAM" id="Phobius"/>
    </source>
</evidence>
<evidence type="ECO:0000313" key="10">
    <source>
        <dbReference type="EMBL" id="CAI5452020.1"/>
    </source>
</evidence>
<name>A0A9P1N5J3_9PELO</name>
<feature type="transmembrane region" description="Helical" evidence="7">
    <location>
        <begin position="7"/>
        <end position="28"/>
    </location>
</feature>